<sequence>MKKKENSLRMCIYYIQLNNLTVNNKYLLSRIDDLFDQFYYQLKVKESDVLKTTFRMRYGHYMFLVMSFGLTNAPTTFMDLMNRVFPEYLDHYVVVFIDDILKQLFVKFSRCEFWLKEVAFLGHIVSAEGVHVDPKNIKAIVEWRLPKSVTEVRSLLGFAAYYCRFVERFTAIAAPLTKML</sequence>
<dbReference type="SUPFAM" id="SSF56672">
    <property type="entry name" value="DNA/RNA polymerases"/>
    <property type="match status" value="1"/>
</dbReference>
<gene>
    <name evidence="2" type="ORF">EPI10_006336</name>
</gene>
<comment type="caution">
    <text evidence="2">The sequence shown here is derived from an EMBL/GenBank/DDBJ whole genome shotgun (WGS) entry which is preliminary data.</text>
</comment>
<dbReference type="InterPro" id="IPR053134">
    <property type="entry name" value="RNA-dir_DNA_polymerase"/>
</dbReference>
<feature type="domain" description="Reverse transcriptase" evidence="1">
    <location>
        <begin position="35"/>
        <end position="101"/>
    </location>
</feature>
<dbReference type="EMBL" id="SMMG02000002">
    <property type="protein sequence ID" value="KAA3484241.1"/>
    <property type="molecule type" value="Genomic_DNA"/>
</dbReference>
<protein>
    <submittedName>
        <fullName evidence="2">Retrotransposon protein</fullName>
    </submittedName>
</protein>
<dbReference type="AlphaFoldDB" id="A0A5B6WQS8"/>
<reference evidence="3" key="1">
    <citation type="journal article" date="2019" name="Plant Biotechnol. J.">
        <title>Genome sequencing of the Australian wild diploid species Gossypium australe highlights disease resistance and delayed gland morphogenesis.</title>
        <authorList>
            <person name="Cai Y."/>
            <person name="Cai X."/>
            <person name="Wang Q."/>
            <person name="Wang P."/>
            <person name="Zhang Y."/>
            <person name="Cai C."/>
            <person name="Xu Y."/>
            <person name="Wang K."/>
            <person name="Zhou Z."/>
            <person name="Wang C."/>
            <person name="Geng S."/>
            <person name="Li B."/>
            <person name="Dong Q."/>
            <person name="Hou Y."/>
            <person name="Wang H."/>
            <person name="Ai P."/>
            <person name="Liu Z."/>
            <person name="Yi F."/>
            <person name="Sun M."/>
            <person name="An G."/>
            <person name="Cheng J."/>
            <person name="Zhang Y."/>
            <person name="Shi Q."/>
            <person name="Xie Y."/>
            <person name="Shi X."/>
            <person name="Chang Y."/>
            <person name="Huang F."/>
            <person name="Chen Y."/>
            <person name="Hong S."/>
            <person name="Mi L."/>
            <person name="Sun Q."/>
            <person name="Zhang L."/>
            <person name="Zhou B."/>
            <person name="Peng R."/>
            <person name="Zhang X."/>
            <person name="Liu F."/>
        </authorList>
    </citation>
    <scope>NUCLEOTIDE SEQUENCE [LARGE SCALE GENOMIC DNA]</scope>
    <source>
        <strain evidence="3">cv. PA1801</strain>
    </source>
</reference>
<dbReference type="PANTHER" id="PTHR24559">
    <property type="entry name" value="TRANSPOSON TY3-I GAG-POL POLYPROTEIN"/>
    <property type="match status" value="1"/>
</dbReference>
<dbReference type="Gene3D" id="3.10.10.10">
    <property type="entry name" value="HIV Type 1 Reverse Transcriptase, subunit A, domain 1"/>
    <property type="match status" value="1"/>
</dbReference>
<dbReference type="PANTHER" id="PTHR24559:SF444">
    <property type="entry name" value="REVERSE TRANSCRIPTASE DOMAIN-CONTAINING PROTEIN"/>
    <property type="match status" value="1"/>
</dbReference>
<evidence type="ECO:0000259" key="1">
    <source>
        <dbReference type="Pfam" id="PF00078"/>
    </source>
</evidence>
<accession>A0A5B6WQS8</accession>
<dbReference type="Gene3D" id="3.30.70.270">
    <property type="match status" value="2"/>
</dbReference>
<proteinExistence type="predicted"/>
<dbReference type="InterPro" id="IPR043502">
    <property type="entry name" value="DNA/RNA_pol_sf"/>
</dbReference>
<name>A0A5B6WQS8_9ROSI</name>
<dbReference type="CDD" id="cd01647">
    <property type="entry name" value="RT_LTR"/>
    <property type="match status" value="1"/>
</dbReference>
<keyword evidence="3" id="KW-1185">Reference proteome</keyword>
<dbReference type="OrthoDB" id="1914663at2759"/>
<dbReference type="Pfam" id="PF00078">
    <property type="entry name" value="RVT_1"/>
    <property type="match status" value="1"/>
</dbReference>
<organism evidence="2 3">
    <name type="scientific">Gossypium australe</name>
    <dbReference type="NCBI Taxonomy" id="47621"/>
    <lineage>
        <taxon>Eukaryota</taxon>
        <taxon>Viridiplantae</taxon>
        <taxon>Streptophyta</taxon>
        <taxon>Embryophyta</taxon>
        <taxon>Tracheophyta</taxon>
        <taxon>Spermatophyta</taxon>
        <taxon>Magnoliopsida</taxon>
        <taxon>eudicotyledons</taxon>
        <taxon>Gunneridae</taxon>
        <taxon>Pentapetalae</taxon>
        <taxon>rosids</taxon>
        <taxon>malvids</taxon>
        <taxon>Malvales</taxon>
        <taxon>Malvaceae</taxon>
        <taxon>Malvoideae</taxon>
        <taxon>Gossypium</taxon>
    </lineage>
</organism>
<evidence type="ECO:0000313" key="2">
    <source>
        <dbReference type="EMBL" id="KAA3484241.1"/>
    </source>
</evidence>
<dbReference type="InterPro" id="IPR043128">
    <property type="entry name" value="Rev_trsase/Diguanyl_cyclase"/>
</dbReference>
<dbReference type="InterPro" id="IPR000477">
    <property type="entry name" value="RT_dom"/>
</dbReference>
<evidence type="ECO:0000313" key="3">
    <source>
        <dbReference type="Proteomes" id="UP000325315"/>
    </source>
</evidence>
<dbReference type="Proteomes" id="UP000325315">
    <property type="component" value="Unassembled WGS sequence"/>
</dbReference>